<dbReference type="Proteomes" id="UP001215087">
    <property type="component" value="Unassembled WGS sequence"/>
</dbReference>
<proteinExistence type="predicted"/>
<sequence>MIADEIKETTSEKLFIKLKSIQSGEELSQIRVLTNKIDELNQKFNDISKQNKEFEKRVFAAFPNITSKLHKETLINLKAVNKMNTNKKNKKSN</sequence>
<name>A0ABT5UIZ8_EUBLI</name>
<evidence type="ECO:0000313" key="3">
    <source>
        <dbReference type="Proteomes" id="UP001215087"/>
    </source>
</evidence>
<feature type="coiled-coil region" evidence="1">
    <location>
        <begin position="30"/>
        <end position="57"/>
    </location>
</feature>
<comment type="caution">
    <text evidence="2">The sequence shown here is derived from an EMBL/GenBank/DDBJ whole genome shotgun (WGS) entry which is preliminary data.</text>
</comment>
<dbReference type="RefSeq" id="WP_274702701.1">
    <property type="nucleotide sequence ID" value="NZ_JAQSVD010000001.1"/>
</dbReference>
<dbReference type="EMBL" id="JAQSVD010000001">
    <property type="protein sequence ID" value="MDE1468868.1"/>
    <property type="molecule type" value="Genomic_DNA"/>
</dbReference>
<organism evidence="2 3">
    <name type="scientific">Eubacterium limosum</name>
    <dbReference type="NCBI Taxonomy" id="1736"/>
    <lineage>
        <taxon>Bacteria</taxon>
        <taxon>Bacillati</taxon>
        <taxon>Bacillota</taxon>
        <taxon>Clostridia</taxon>
        <taxon>Eubacteriales</taxon>
        <taxon>Eubacteriaceae</taxon>
        <taxon>Eubacterium</taxon>
    </lineage>
</organism>
<protein>
    <submittedName>
        <fullName evidence="2">Uncharacterized protein</fullName>
    </submittedName>
</protein>
<keyword evidence="1" id="KW-0175">Coiled coil</keyword>
<reference evidence="2 3" key="1">
    <citation type="submission" date="2023-02" db="EMBL/GenBank/DDBJ databases">
        <title>Comparative genome analysis of Eubacterium limosum species.</title>
        <authorList>
            <person name="Bak J.E."/>
        </authorList>
    </citation>
    <scope>NUCLEOTIDE SEQUENCE [LARGE SCALE GENOMIC DNA]</scope>
    <source>
        <strain evidence="2 3">KGMB01548</strain>
    </source>
</reference>
<accession>A0ABT5UIZ8</accession>
<evidence type="ECO:0000256" key="1">
    <source>
        <dbReference type="SAM" id="Coils"/>
    </source>
</evidence>
<keyword evidence="3" id="KW-1185">Reference proteome</keyword>
<gene>
    <name evidence="2" type="ORF">PTZ04_01235</name>
</gene>
<evidence type="ECO:0000313" key="2">
    <source>
        <dbReference type="EMBL" id="MDE1468868.1"/>
    </source>
</evidence>